<keyword evidence="9" id="KW-1185">Reference proteome</keyword>
<feature type="domain" description="ABC3 transporter permease C-terminal" evidence="7">
    <location>
        <begin position="724"/>
        <end position="838"/>
    </location>
</feature>
<dbReference type="Pfam" id="PF02687">
    <property type="entry name" value="FtsX"/>
    <property type="match status" value="2"/>
</dbReference>
<comment type="subcellular location">
    <subcellularLocation>
        <location evidence="1">Cell membrane</location>
        <topology evidence="1">Multi-pass membrane protein</topology>
    </subcellularLocation>
</comment>
<feature type="transmembrane region" description="Helical" evidence="6">
    <location>
        <begin position="299"/>
        <end position="319"/>
    </location>
</feature>
<evidence type="ECO:0000313" key="8">
    <source>
        <dbReference type="EMBL" id="MBB6398153.1"/>
    </source>
</evidence>
<dbReference type="PANTHER" id="PTHR30287:SF1">
    <property type="entry name" value="INNER MEMBRANE PROTEIN"/>
    <property type="match status" value="1"/>
</dbReference>
<evidence type="ECO:0000256" key="1">
    <source>
        <dbReference type="ARBA" id="ARBA00004651"/>
    </source>
</evidence>
<evidence type="ECO:0000256" key="3">
    <source>
        <dbReference type="ARBA" id="ARBA00022692"/>
    </source>
</evidence>
<name>A0A7X0G2F9_9ACTN</name>
<evidence type="ECO:0000256" key="6">
    <source>
        <dbReference type="SAM" id="Phobius"/>
    </source>
</evidence>
<feature type="transmembrane region" description="Helical" evidence="6">
    <location>
        <begin position="720"/>
        <end position="744"/>
    </location>
</feature>
<feature type="transmembrane region" description="Helical" evidence="6">
    <location>
        <begin position="765"/>
        <end position="789"/>
    </location>
</feature>
<feature type="transmembrane region" description="Helical" evidence="6">
    <location>
        <begin position="396"/>
        <end position="418"/>
    </location>
</feature>
<feature type="transmembrane region" description="Helical" evidence="6">
    <location>
        <begin position="479"/>
        <end position="499"/>
    </location>
</feature>
<dbReference type="EMBL" id="JACHMQ010000001">
    <property type="protein sequence ID" value="MBB6398153.1"/>
    <property type="molecule type" value="Genomic_DNA"/>
</dbReference>
<protein>
    <submittedName>
        <fullName evidence="8">Putative ABC transport system permease protein</fullName>
    </submittedName>
</protein>
<feature type="transmembrane region" description="Helical" evidence="6">
    <location>
        <begin position="424"/>
        <end position="446"/>
    </location>
</feature>
<evidence type="ECO:0000256" key="5">
    <source>
        <dbReference type="ARBA" id="ARBA00023136"/>
    </source>
</evidence>
<organism evidence="8 9">
    <name type="scientific">Actinomadura coerulea</name>
    <dbReference type="NCBI Taxonomy" id="46159"/>
    <lineage>
        <taxon>Bacteria</taxon>
        <taxon>Bacillati</taxon>
        <taxon>Actinomycetota</taxon>
        <taxon>Actinomycetes</taxon>
        <taxon>Streptosporangiales</taxon>
        <taxon>Thermomonosporaceae</taxon>
        <taxon>Actinomadura</taxon>
    </lineage>
</organism>
<keyword evidence="2" id="KW-1003">Cell membrane</keyword>
<accession>A0A7X0G2F9</accession>
<evidence type="ECO:0000313" key="9">
    <source>
        <dbReference type="Proteomes" id="UP000546324"/>
    </source>
</evidence>
<comment type="caution">
    <text evidence="8">The sequence shown here is derived from an EMBL/GenBank/DDBJ whole genome shotgun (WGS) entry which is preliminary data.</text>
</comment>
<reference evidence="8 9" key="1">
    <citation type="submission" date="2020-08" db="EMBL/GenBank/DDBJ databases">
        <title>Sequencing the genomes of 1000 actinobacteria strains.</title>
        <authorList>
            <person name="Klenk H.-P."/>
        </authorList>
    </citation>
    <scope>NUCLEOTIDE SEQUENCE [LARGE SCALE GENOMIC DNA]</scope>
    <source>
        <strain evidence="8 9">DSM 43675</strain>
    </source>
</reference>
<keyword evidence="3 6" id="KW-0812">Transmembrane</keyword>
<feature type="transmembrane region" description="Helical" evidence="6">
    <location>
        <begin position="352"/>
        <end position="375"/>
    </location>
</feature>
<feature type="transmembrane region" description="Helical" evidence="6">
    <location>
        <begin position="809"/>
        <end position="829"/>
    </location>
</feature>
<dbReference type="PROSITE" id="PS51257">
    <property type="entry name" value="PROKAR_LIPOPROTEIN"/>
    <property type="match status" value="1"/>
</dbReference>
<gene>
    <name evidence="8" type="ORF">BKA00_005067</name>
</gene>
<sequence length="848" mass="86274">MIRIALRTLRFHKAGLLASFVAMFLGAAIVMGCGGLLETGVHSAAPPQRLTAAPIVVTGDQRYHGTASDEVFPERVPLDARLAGELAAVPGVAAVAPDVSFQSSLARGPRAGVPVTGHGWSSARLAQYKIETGAPPSGPGQVVVDARLAERAGLRPGGQVELVVRGAAQRYEISGLVTGDGSVFVSDAEAAAAAGRPGMVGAIGVFVAAGADVGHVRKAVEKSVAGRQISVLTGDERGRAEDPDVVSDGDDLVALAAAFGGLSAMVTVFVIAATLGLSIQQRQREMALLRAIGTTPGQLRRLVVGETMLLAVAATALAWPAGPYAGRWLLGAFAGAGVVPDTIVYRAGSGPLIVGVASALLVALGAAFIAAHGAARTRPTEALAEASLGRRRFSRVRLVLAVLFLGGGAALAVGTAGADGPDAAGVATPAAMVWTAGFGLLGPVLARAVTAMMHRPVRAVSGNAGRLATANARARITRLTGAVLPVMLATGLALALTYMQTTQSSGSDKAFEENLRADLAVTSEPGLPLDLVDTVRAQPGVAAATAQITSLGFIEPEELADPVVAEGDGGEGAPDVPAMSLLGITPEGITQTTAYRAASGALDALHGDTVALPTRYASGRELGDLVPMRLGDGTRVKLKLVATVNGRRGYETALLPASVLIGHTDSGPVPQIMVSARLGTDRAELAATLSALAGQHPGLHVADRETLSLARQDQDDTQAWMAYLVLAVVVGYAAIALVNSQVLAAVERRRDFSLLRLVGATRRQVMQMMAIEAVLVSAAGVLLGALIAATTLMPLSLSVLGSVTPAGPWWSAAAVVGGALALVLAATLLPTLALLRHRPGDAVVGTHE</sequence>
<dbReference type="GO" id="GO:0005886">
    <property type="term" value="C:plasma membrane"/>
    <property type="evidence" value="ECO:0007669"/>
    <property type="project" value="UniProtKB-SubCell"/>
</dbReference>
<dbReference type="AlphaFoldDB" id="A0A7X0G2F9"/>
<evidence type="ECO:0000259" key="7">
    <source>
        <dbReference type="Pfam" id="PF02687"/>
    </source>
</evidence>
<dbReference type="RefSeq" id="WP_185028891.1">
    <property type="nucleotide sequence ID" value="NZ_JACHMQ010000001.1"/>
</dbReference>
<evidence type="ECO:0000256" key="2">
    <source>
        <dbReference type="ARBA" id="ARBA00022475"/>
    </source>
</evidence>
<dbReference type="PANTHER" id="PTHR30287">
    <property type="entry name" value="MEMBRANE COMPONENT OF PREDICTED ABC SUPERFAMILY METABOLITE UPTAKE TRANSPORTER"/>
    <property type="match status" value="1"/>
</dbReference>
<dbReference type="Proteomes" id="UP000546324">
    <property type="component" value="Unassembled WGS sequence"/>
</dbReference>
<feature type="transmembrane region" description="Helical" evidence="6">
    <location>
        <begin position="252"/>
        <end position="278"/>
    </location>
</feature>
<dbReference type="InterPro" id="IPR003838">
    <property type="entry name" value="ABC3_permease_C"/>
</dbReference>
<keyword evidence="4 6" id="KW-1133">Transmembrane helix</keyword>
<keyword evidence="5 6" id="KW-0472">Membrane</keyword>
<dbReference type="InterPro" id="IPR038766">
    <property type="entry name" value="Membrane_comp_ABC_pdt"/>
</dbReference>
<feature type="domain" description="ABC3 transporter permease C-terminal" evidence="7">
    <location>
        <begin position="258"/>
        <end position="376"/>
    </location>
</feature>
<evidence type="ECO:0000256" key="4">
    <source>
        <dbReference type="ARBA" id="ARBA00022989"/>
    </source>
</evidence>
<proteinExistence type="predicted"/>